<comment type="caution">
    <text evidence="4">The sequence shown here is derived from an EMBL/GenBank/DDBJ whole genome shotgun (WGS) entry which is preliminary data.</text>
</comment>
<dbReference type="GO" id="GO:0008270">
    <property type="term" value="F:zinc ion binding"/>
    <property type="evidence" value="ECO:0007669"/>
    <property type="project" value="UniProtKB-KW"/>
</dbReference>
<dbReference type="GO" id="GO:0003676">
    <property type="term" value="F:nucleic acid binding"/>
    <property type="evidence" value="ECO:0007669"/>
    <property type="project" value="InterPro"/>
</dbReference>
<dbReference type="InterPro" id="IPR005162">
    <property type="entry name" value="Retrotrans_gag_dom"/>
</dbReference>
<keyword evidence="1" id="KW-0862">Zinc</keyword>
<keyword evidence="1" id="KW-0479">Metal-binding</keyword>
<accession>A0A5B6UTE3</accession>
<dbReference type="Proteomes" id="UP000325315">
    <property type="component" value="Unassembled WGS sequence"/>
</dbReference>
<dbReference type="EMBL" id="SMMG02000009">
    <property type="protein sequence ID" value="KAA3461340.1"/>
    <property type="molecule type" value="Genomic_DNA"/>
</dbReference>
<protein>
    <submittedName>
        <fullName evidence="4">Gag-Pol polyprotein</fullName>
    </submittedName>
</protein>
<evidence type="ECO:0000313" key="5">
    <source>
        <dbReference type="Proteomes" id="UP000325315"/>
    </source>
</evidence>
<dbReference type="Gene3D" id="4.10.60.10">
    <property type="entry name" value="Zinc finger, CCHC-type"/>
    <property type="match status" value="1"/>
</dbReference>
<dbReference type="AlphaFoldDB" id="A0A5B6UTE3"/>
<gene>
    <name evidence="4" type="ORF">EPI10_027916</name>
</gene>
<dbReference type="Pfam" id="PF03732">
    <property type="entry name" value="Retrotrans_gag"/>
    <property type="match status" value="1"/>
</dbReference>
<dbReference type="SMART" id="SM00343">
    <property type="entry name" value="ZnF_C2HC"/>
    <property type="match status" value="1"/>
</dbReference>
<feature type="compositionally biased region" description="Basic and acidic residues" evidence="2">
    <location>
        <begin position="185"/>
        <end position="204"/>
    </location>
</feature>
<evidence type="ECO:0000256" key="1">
    <source>
        <dbReference type="PROSITE-ProRule" id="PRU00047"/>
    </source>
</evidence>
<feature type="region of interest" description="Disordered" evidence="2">
    <location>
        <begin position="185"/>
        <end position="268"/>
    </location>
</feature>
<feature type="compositionally biased region" description="Polar residues" evidence="2">
    <location>
        <begin position="228"/>
        <end position="266"/>
    </location>
</feature>
<evidence type="ECO:0000313" key="4">
    <source>
        <dbReference type="EMBL" id="KAA3461340.1"/>
    </source>
</evidence>
<evidence type="ECO:0000259" key="3">
    <source>
        <dbReference type="PROSITE" id="PS50158"/>
    </source>
</evidence>
<reference evidence="5" key="1">
    <citation type="journal article" date="2019" name="Plant Biotechnol. J.">
        <title>Genome sequencing of the Australian wild diploid species Gossypium australe highlights disease resistance and delayed gland morphogenesis.</title>
        <authorList>
            <person name="Cai Y."/>
            <person name="Cai X."/>
            <person name="Wang Q."/>
            <person name="Wang P."/>
            <person name="Zhang Y."/>
            <person name="Cai C."/>
            <person name="Xu Y."/>
            <person name="Wang K."/>
            <person name="Zhou Z."/>
            <person name="Wang C."/>
            <person name="Geng S."/>
            <person name="Li B."/>
            <person name="Dong Q."/>
            <person name="Hou Y."/>
            <person name="Wang H."/>
            <person name="Ai P."/>
            <person name="Liu Z."/>
            <person name="Yi F."/>
            <person name="Sun M."/>
            <person name="An G."/>
            <person name="Cheng J."/>
            <person name="Zhang Y."/>
            <person name="Shi Q."/>
            <person name="Xie Y."/>
            <person name="Shi X."/>
            <person name="Chang Y."/>
            <person name="Huang F."/>
            <person name="Chen Y."/>
            <person name="Hong S."/>
            <person name="Mi L."/>
            <person name="Sun Q."/>
            <person name="Zhang L."/>
            <person name="Zhou B."/>
            <person name="Peng R."/>
            <person name="Zhang X."/>
            <person name="Liu F."/>
        </authorList>
    </citation>
    <scope>NUCLEOTIDE SEQUENCE [LARGE SCALE GENOMIC DNA]</scope>
    <source>
        <strain evidence="5">cv. PA1801</strain>
    </source>
</reference>
<dbReference type="PANTHER" id="PTHR34482:SF36">
    <property type="entry name" value="RETROTRANSPOSON GAG DOMAIN-CONTAINING PROTEIN"/>
    <property type="match status" value="1"/>
</dbReference>
<dbReference type="Pfam" id="PF00098">
    <property type="entry name" value="zf-CCHC"/>
    <property type="match status" value="1"/>
</dbReference>
<keyword evidence="1" id="KW-0863">Zinc-finger</keyword>
<proteinExistence type="predicted"/>
<dbReference type="PANTHER" id="PTHR34482">
    <property type="entry name" value="DNA DAMAGE-INDUCIBLE PROTEIN 1-LIKE"/>
    <property type="match status" value="1"/>
</dbReference>
<name>A0A5B6UTE3_9ROSI</name>
<dbReference type="InterPro" id="IPR001878">
    <property type="entry name" value="Znf_CCHC"/>
</dbReference>
<dbReference type="PROSITE" id="PS50158">
    <property type="entry name" value="ZF_CCHC"/>
    <property type="match status" value="1"/>
</dbReference>
<sequence>MVEVLRREKPPVDRIRKQGAKEFRASKDDDPERAEFWLENTIRVFDELSCTPEECMKCVVSLLRDFVYQWWNTLVSVVPREKITLEFFQEEFRKKYISSRFIDQKRKEFLELKQGRMTVTEYEREFVRLSKYAQECVSTEAIMCKWFEDGLNEDIRLFVGVLELKEFVVLGNWACKAKELVKEKRKAEMESRDSRKRQMMESRDLRKRQMNKSFQSSSKKSRDFPTRLATSAGFSNRSKSKQYSGIKAQTTSVASVGNTQPNQSECPQCGRRHPGECRAHERACFKCGSQDHFIRECPEMVEKKKIQSARSGKHY</sequence>
<dbReference type="OrthoDB" id="2272416at2759"/>
<evidence type="ECO:0000256" key="2">
    <source>
        <dbReference type="SAM" id="MobiDB-lite"/>
    </source>
</evidence>
<feature type="domain" description="CCHC-type" evidence="3">
    <location>
        <begin position="284"/>
        <end position="299"/>
    </location>
</feature>
<keyword evidence="5" id="KW-1185">Reference proteome</keyword>
<organism evidence="4 5">
    <name type="scientific">Gossypium australe</name>
    <dbReference type="NCBI Taxonomy" id="47621"/>
    <lineage>
        <taxon>Eukaryota</taxon>
        <taxon>Viridiplantae</taxon>
        <taxon>Streptophyta</taxon>
        <taxon>Embryophyta</taxon>
        <taxon>Tracheophyta</taxon>
        <taxon>Spermatophyta</taxon>
        <taxon>Magnoliopsida</taxon>
        <taxon>eudicotyledons</taxon>
        <taxon>Gunneridae</taxon>
        <taxon>Pentapetalae</taxon>
        <taxon>rosids</taxon>
        <taxon>malvids</taxon>
        <taxon>Malvales</taxon>
        <taxon>Malvaceae</taxon>
        <taxon>Malvoideae</taxon>
        <taxon>Gossypium</taxon>
    </lineage>
</organism>